<dbReference type="PANTHER" id="PTHR11984">
    <property type="entry name" value="CONNEXIN"/>
    <property type="match status" value="1"/>
</dbReference>
<evidence type="ECO:0000313" key="14">
    <source>
        <dbReference type="Proteomes" id="UP000586704"/>
    </source>
</evidence>
<dbReference type="PRINTS" id="PR00206">
    <property type="entry name" value="CONNEXIN"/>
</dbReference>
<comment type="similarity">
    <text evidence="9">Belongs to the connexin family.</text>
</comment>
<comment type="subunit">
    <text evidence="9">A connexon is composed of a hexamer of connexins.</text>
</comment>
<name>A0A7L4N1F0_9AVES</name>
<comment type="function">
    <text evidence="9">One gap junction consists of a cluster of closely packed pairs of transmembrane channels, the connexons, through which materials of low MW diffuse from one cell to a neighboring cell.</text>
</comment>
<keyword evidence="8" id="KW-0472">Membrane</keyword>
<evidence type="ECO:0000256" key="10">
    <source>
        <dbReference type="SAM" id="SignalP"/>
    </source>
</evidence>
<evidence type="ECO:0000256" key="8">
    <source>
        <dbReference type="ARBA" id="ARBA00023136"/>
    </source>
</evidence>
<keyword evidence="10" id="KW-0732">Signal</keyword>
<reference evidence="13 14" key="1">
    <citation type="submission" date="2020-02" db="EMBL/GenBank/DDBJ databases">
        <title>Bird 10,000 Genomes (B10K) Project - Family phase.</title>
        <authorList>
            <person name="Zhang G."/>
        </authorList>
    </citation>
    <scope>NUCLEOTIDE SEQUENCE [LARGE SCALE GENOMIC DNA]</scope>
    <source>
        <strain evidence="13">B10K-DU-013-51</strain>
        <tissue evidence="13">Mixed tissue sample</tissue>
    </source>
</reference>
<protein>
    <recommendedName>
        <fullName evidence="9">Gap junction protein</fullName>
    </recommendedName>
</protein>
<evidence type="ECO:0000256" key="6">
    <source>
        <dbReference type="ARBA" id="ARBA00022949"/>
    </source>
</evidence>
<evidence type="ECO:0000259" key="11">
    <source>
        <dbReference type="SMART" id="SM00037"/>
    </source>
</evidence>
<evidence type="ECO:0000256" key="1">
    <source>
        <dbReference type="ARBA" id="ARBA00004610"/>
    </source>
</evidence>
<feature type="domain" description="Connexin N-terminal" evidence="11">
    <location>
        <begin position="23"/>
        <end position="56"/>
    </location>
</feature>
<keyword evidence="7" id="KW-1133">Transmembrane helix</keyword>
<dbReference type="InterPro" id="IPR019570">
    <property type="entry name" value="Connexin_CCC"/>
</dbReference>
<evidence type="ECO:0000256" key="3">
    <source>
        <dbReference type="ARBA" id="ARBA00022475"/>
    </source>
</evidence>
<dbReference type="GO" id="GO:0005243">
    <property type="term" value="F:gap junction channel activity"/>
    <property type="evidence" value="ECO:0007669"/>
    <property type="project" value="TreeGrafter"/>
</dbReference>
<feature type="non-terminal residue" evidence="13">
    <location>
        <position position="1"/>
    </location>
</feature>
<evidence type="ECO:0000256" key="9">
    <source>
        <dbReference type="RuleBase" id="RU000630"/>
    </source>
</evidence>
<organism evidence="13 14">
    <name type="scientific">Ceyx cyanopectus</name>
    <name type="common">Indigo-banded kingfisher</name>
    <dbReference type="NCBI Taxonomy" id="390723"/>
    <lineage>
        <taxon>Eukaryota</taxon>
        <taxon>Metazoa</taxon>
        <taxon>Chordata</taxon>
        <taxon>Craniata</taxon>
        <taxon>Vertebrata</taxon>
        <taxon>Euteleostomi</taxon>
        <taxon>Archelosauria</taxon>
        <taxon>Archosauria</taxon>
        <taxon>Dinosauria</taxon>
        <taxon>Saurischia</taxon>
        <taxon>Theropoda</taxon>
        <taxon>Coelurosauria</taxon>
        <taxon>Aves</taxon>
        <taxon>Neognathae</taxon>
        <taxon>Neoaves</taxon>
        <taxon>Telluraves</taxon>
        <taxon>Coraciimorphae</taxon>
        <taxon>Coraciiformes</taxon>
        <taxon>Alcedinidae</taxon>
        <taxon>Ceyx</taxon>
    </lineage>
</organism>
<dbReference type="AlphaFoldDB" id="A0A7L4N1F0"/>
<feature type="signal peptide" evidence="10">
    <location>
        <begin position="1"/>
        <end position="20"/>
    </location>
</feature>
<evidence type="ECO:0000256" key="5">
    <source>
        <dbReference type="ARBA" id="ARBA00022868"/>
    </source>
</evidence>
<feature type="non-terminal residue" evidence="13">
    <location>
        <position position="187"/>
    </location>
</feature>
<dbReference type="InterPro" id="IPR013092">
    <property type="entry name" value="Connexin_N"/>
</dbReference>
<accession>A0A7L4N1F0</accession>
<evidence type="ECO:0000259" key="12">
    <source>
        <dbReference type="SMART" id="SM01089"/>
    </source>
</evidence>
<keyword evidence="5 9" id="KW-0303">Gap junction</keyword>
<dbReference type="InterPro" id="IPR017990">
    <property type="entry name" value="Connexin_CS"/>
</dbReference>
<dbReference type="PANTHER" id="PTHR11984:SF3">
    <property type="entry name" value="GAP JUNCTION DELTA-4 PROTEIN"/>
    <property type="match status" value="1"/>
</dbReference>
<dbReference type="OrthoDB" id="9943496at2759"/>
<dbReference type="Proteomes" id="UP000586704">
    <property type="component" value="Unassembled WGS sequence"/>
</dbReference>
<dbReference type="PROSITE" id="PS00408">
    <property type="entry name" value="CONNEXINS_2"/>
    <property type="match status" value="1"/>
</dbReference>
<comment type="caution">
    <text evidence="13">The sequence shown here is derived from an EMBL/GenBank/DDBJ whole genome shotgun (WGS) entry which is preliminary data.</text>
</comment>
<dbReference type="EMBL" id="VYZU01024698">
    <property type="protein sequence ID" value="NXY83736.1"/>
    <property type="molecule type" value="Genomic_DNA"/>
</dbReference>
<sequence>LGKLWLVLVMLLRVAVVVLAGYPLYQDEQERFICNTLQPGCSNVCYDLFSPVSHLRFWLLQTLAVLLPQAAFSMYVVHQAAVHLVGMQCGLQGCQAKKGSSSPRDQPELCGSAVVSRSGGGAAKLSILNFSGAYTVQLVCRTLLEAAFAALQYFLFGFFVPERFSCYHPPCTSTVDCYISRPTEKSI</sequence>
<dbReference type="GO" id="GO:0005922">
    <property type="term" value="C:connexin complex"/>
    <property type="evidence" value="ECO:0007669"/>
    <property type="project" value="InterPro"/>
</dbReference>
<keyword evidence="14" id="KW-1185">Reference proteome</keyword>
<dbReference type="Gene3D" id="1.20.1440.80">
    <property type="entry name" value="Gap junction channel protein cysteine-rich domain"/>
    <property type="match status" value="1"/>
</dbReference>
<gene>
    <name evidence="13" type="primary">Gjd4</name>
    <name evidence="13" type="ORF">CEYCYA_R01631</name>
</gene>
<dbReference type="InterPro" id="IPR038359">
    <property type="entry name" value="Connexin_N_sf"/>
</dbReference>
<keyword evidence="3" id="KW-1003">Cell membrane</keyword>
<evidence type="ECO:0000313" key="13">
    <source>
        <dbReference type="EMBL" id="NXY83736.1"/>
    </source>
</evidence>
<comment type="subcellular location">
    <subcellularLocation>
        <location evidence="1">Cell junction</location>
        <location evidence="1">Gap junction</location>
    </subcellularLocation>
    <subcellularLocation>
        <location evidence="2 9">Cell membrane</location>
        <topology evidence="2 9">Multi-pass membrane protein</topology>
    </subcellularLocation>
</comment>
<feature type="domain" description="Connexin cysteine-rich" evidence="12">
    <location>
        <begin position="144"/>
        <end position="187"/>
    </location>
</feature>
<keyword evidence="4 9" id="KW-0812">Transmembrane</keyword>
<proteinExistence type="inferred from homology"/>
<dbReference type="PROSITE" id="PS00407">
    <property type="entry name" value="CONNEXINS_1"/>
    <property type="match status" value="1"/>
</dbReference>
<evidence type="ECO:0000256" key="7">
    <source>
        <dbReference type="ARBA" id="ARBA00022989"/>
    </source>
</evidence>
<evidence type="ECO:0000256" key="4">
    <source>
        <dbReference type="ARBA" id="ARBA00022692"/>
    </source>
</evidence>
<evidence type="ECO:0000256" key="2">
    <source>
        <dbReference type="ARBA" id="ARBA00004651"/>
    </source>
</evidence>
<dbReference type="InterPro" id="IPR000500">
    <property type="entry name" value="Connexin"/>
</dbReference>
<feature type="chain" id="PRO_5029686237" description="Gap junction protein" evidence="10">
    <location>
        <begin position="21"/>
        <end position="187"/>
    </location>
</feature>
<dbReference type="SMART" id="SM00037">
    <property type="entry name" value="CNX"/>
    <property type="match status" value="1"/>
</dbReference>
<dbReference type="GO" id="GO:0007267">
    <property type="term" value="P:cell-cell signaling"/>
    <property type="evidence" value="ECO:0007669"/>
    <property type="project" value="TreeGrafter"/>
</dbReference>
<dbReference type="SMART" id="SM01089">
    <property type="entry name" value="Connexin_CCC"/>
    <property type="match status" value="1"/>
</dbReference>
<keyword evidence="6" id="KW-0965">Cell junction</keyword>
<dbReference type="Pfam" id="PF00029">
    <property type="entry name" value="Connexin"/>
    <property type="match status" value="1"/>
</dbReference>